<dbReference type="RefSeq" id="WP_099621321.1">
    <property type="nucleotide sequence ID" value="NZ_CP024201.1"/>
</dbReference>
<reference evidence="9 10" key="1">
    <citation type="submission" date="2017-10" db="EMBL/GenBank/DDBJ databases">
        <title>Genome sequence of Caulobacter mirabilis FWC38.</title>
        <authorList>
            <person name="Fiebig A."/>
            <person name="Crosson S."/>
        </authorList>
    </citation>
    <scope>NUCLEOTIDE SEQUENCE [LARGE SCALE GENOMIC DNA]</scope>
    <source>
        <strain evidence="9 10">FWC 38</strain>
    </source>
</reference>
<keyword evidence="7" id="KW-1003">Cell membrane</keyword>
<dbReference type="InterPro" id="IPR022837">
    <property type="entry name" value="MsrQ-like"/>
</dbReference>
<evidence type="ECO:0000256" key="1">
    <source>
        <dbReference type="ARBA" id="ARBA00004141"/>
    </source>
</evidence>
<comment type="subcellular location">
    <subcellularLocation>
        <location evidence="7">Cell membrane</location>
        <topology evidence="7">Multi-pass membrane protein</topology>
    </subcellularLocation>
    <subcellularLocation>
        <location evidence="1">Membrane</location>
        <topology evidence="1">Multi-pass membrane protein</topology>
    </subcellularLocation>
</comment>
<dbReference type="NCBIfam" id="NF003835">
    <property type="entry name" value="PRK05419.2-2"/>
    <property type="match status" value="1"/>
</dbReference>
<comment type="cofactor">
    <cofactor evidence="7">
        <name>FMN</name>
        <dbReference type="ChEBI" id="CHEBI:58210"/>
    </cofactor>
    <text evidence="7">Binds 1 FMN per subunit.</text>
</comment>
<dbReference type="GO" id="GO:0005886">
    <property type="term" value="C:plasma membrane"/>
    <property type="evidence" value="ECO:0007669"/>
    <property type="project" value="UniProtKB-SubCell"/>
</dbReference>
<protein>
    <recommendedName>
        <fullName evidence="7">Protein-methionine-sulfoxide reductase heme-binding subunit MsrQ</fullName>
    </recommendedName>
    <alternativeName>
        <fullName evidence="7">Flavocytochrome MsrQ</fullName>
    </alternativeName>
</protein>
<keyword evidence="6 7" id="KW-0472">Membrane</keyword>
<comment type="subunit">
    <text evidence="7">Heterodimer of a catalytic subunit (MsrP) and a heme-binding subunit (MsrQ).</text>
</comment>
<dbReference type="EMBL" id="CP024201">
    <property type="protein sequence ID" value="ATQ42065.1"/>
    <property type="molecule type" value="Genomic_DNA"/>
</dbReference>
<dbReference type="AlphaFoldDB" id="A0A2D2AVR1"/>
<evidence type="ECO:0000256" key="4">
    <source>
        <dbReference type="ARBA" id="ARBA00022989"/>
    </source>
</evidence>
<comment type="function">
    <text evidence="7">Part of the MsrPQ system that repairs oxidized periplasmic proteins containing methionine sulfoxide residues (Met-O), using respiratory chain electrons. Thus protects these proteins from oxidative-stress damage caused by reactive species of oxygen and chlorine generated by the host defense mechanisms. MsrPQ is essential for the maintenance of envelope integrity under bleach stress, rescuing a wide series of structurally unrelated periplasmic proteins from methionine oxidation. MsrQ provides electrons for reduction to the reductase catalytic subunit MsrP, using the quinone pool of the respiratory chain.</text>
</comment>
<comment type="cofactor">
    <cofactor evidence="7">
        <name>heme b</name>
        <dbReference type="ChEBI" id="CHEBI:60344"/>
    </cofactor>
    <text evidence="7">Binds 1 heme b (iron(II)-protoporphyrin IX) group per subunit.</text>
</comment>
<keyword evidence="4 7" id="KW-1133">Transmembrane helix</keyword>
<keyword evidence="7" id="KW-0285">Flavoprotein</keyword>
<evidence type="ECO:0000256" key="3">
    <source>
        <dbReference type="ARBA" id="ARBA00022692"/>
    </source>
</evidence>
<keyword evidence="7" id="KW-0349">Heme</keyword>
<keyword evidence="3 7" id="KW-0812">Transmembrane</keyword>
<dbReference type="InterPro" id="IPR013130">
    <property type="entry name" value="Fe3_Rdtase_TM_dom"/>
</dbReference>
<sequence>MGRETRDRLVYVAVWLACLAPLLWLAWQAYDGALGANPIERLIRQLGVWGLRLLLVGLAITPLARILRQPRLIRFRRTIGLFAFTYVLLHLSTYIGVDQFFDWQAIGKDIAKRPYITIGMTAFVLLVPLAVTSTNWAIRRLGPLRWRKLHRLIYLIVPLGVAHYFLLVKADHRPPLIYGAILALLLGWRVWDWARPRLRVAPARR</sequence>
<proteinExistence type="inferred from homology"/>
<dbReference type="GO" id="GO:0009055">
    <property type="term" value="F:electron transfer activity"/>
    <property type="evidence" value="ECO:0007669"/>
    <property type="project" value="UniProtKB-UniRule"/>
</dbReference>
<evidence type="ECO:0000313" key="10">
    <source>
        <dbReference type="Proteomes" id="UP000228945"/>
    </source>
</evidence>
<evidence type="ECO:0000256" key="6">
    <source>
        <dbReference type="ARBA" id="ARBA00023136"/>
    </source>
</evidence>
<feature type="transmembrane region" description="Helical" evidence="7">
    <location>
        <begin position="176"/>
        <end position="194"/>
    </location>
</feature>
<dbReference type="GO" id="GO:0016679">
    <property type="term" value="F:oxidoreductase activity, acting on diphenols and related substances as donors"/>
    <property type="evidence" value="ECO:0007669"/>
    <property type="project" value="TreeGrafter"/>
</dbReference>
<dbReference type="OrthoDB" id="9788328at2"/>
<feature type="domain" description="Ferric oxidoreductase" evidence="8">
    <location>
        <begin position="46"/>
        <end position="160"/>
    </location>
</feature>
<evidence type="ECO:0000259" key="8">
    <source>
        <dbReference type="Pfam" id="PF01794"/>
    </source>
</evidence>
<dbReference type="Proteomes" id="UP000228945">
    <property type="component" value="Chromosome"/>
</dbReference>
<feature type="transmembrane region" description="Helical" evidence="7">
    <location>
        <begin position="152"/>
        <end position="170"/>
    </location>
</feature>
<feature type="transmembrane region" description="Helical" evidence="7">
    <location>
        <begin position="9"/>
        <end position="27"/>
    </location>
</feature>
<evidence type="ECO:0000256" key="2">
    <source>
        <dbReference type="ARBA" id="ARBA00022448"/>
    </source>
</evidence>
<keyword evidence="10" id="KW-1185">Reference proteome</keyword>
<keyword evidence="7" id="KW-0479">Metal-binding</keyword>
<evidence type="ECO:0000256" key="5">
    <source>
        <dbReference type="ARBA" id="ARBA00023004"/>
    </source>
</evidence>
<keyword evidence="7" id="KW-0288">FMN</keyword>
<dbReference type="KEGG" id="cmb:CSW64_06360"/>
<name>A0A2D2AVR1_9CAUL</name>
<organism evidence="9 10">
    <name type="scientific">Caulobacter mirabilis</name>
    <dbReference type="NCBI Taxonomy" id="69666"/>
    <lineage>
        <taxon>Bacteria</taxon>
        <taxon>Pseudomonadati</taxon>
        <taxon>Pseudomonadota</taxon>
        <taxon>Alphaproteobacteria</taxon>
        <taxon>Caulobacterales</taxon>
        <taxon>Caulobacteraceae</taxon>
        <taxon>Caulobacter</taxon>
    </lineage>
</organism>
<keyword evidence="5 7" id="KW-0408">Iron</keyword>
<dbReference type="PANTHER" id="PTHR36964:SF1">
    <property type="entry name" value="PROTEIN-METHIONINE-SULFOXIDE REDUCTASE HEME-BINDING SUBUNIT MSRQ"/>
    <property type="match status" value="1"/>
</dbReference>
<evidence type="ECO:0000313" key="9">
    <source>
        <dbReference type="EMBL" id="ATQ42065.1"/>
    </source>
</evidence>
<dbReference type="HAMAP" id="MF_01207">
    <property type="entry name" value="MsrQ"/>
    <property type="match status" value="1"/>
</dbReference>
<dbReference type="GO" id="GO:0030091">
    <property type="term" value="P:protein repair"/>
    <property type="evidence" value="ECO:0007669"/>
    <property type="project" value="UniProtKB-UniRule"/>
</dbReference>
<evidence type="ECO:0000256" key="7">
    <source>
        <dbReference type="HAMAP-Rule" id="MF_01207"/>
    </source>
</evidence>
<feature type="transmembrane region" description="Helical" evidence="7">
    <location>
        <begin position="47"/>
        <end position="67"/>
    </location>
</feature>
<feature type="transmembrane region" description="Helical" evidence="7">
    <location>
        <begin position="79"/>
        <end position="95"/>
    </location>
</feature>
<dbReference type="GO" id="GO:0020037">
    <property type="term" value="F:heme binding"/>
    <property type="evidence" value="ECO:0007669"/>
    <property type="project" value="UniProtKB-UniRule"/>
</dbReference>
<keyword evidence="2 7" id="KW-0813">Transport</keyword>
<keyword evidence="7" id="KW-0249">Electron transport</keyword>
<dbReference type="GO" id="GO:0046872">
    <property type="term" value="F:metal ion binding"/>
    <property type="evidence" value="ECO:0007669"/>
    <property type="project" value="UniProtKB-KW"/>
</dbReference>
<accession>A0A2D2AVR1</accession>
<gene>
    <name evidence="7" type="primary">msrQ</name>
    <name evidence="9" type="ORF">CSW64_06360</name>
</gene>
<feature type="transmembrane region" description="Helical" evidence="7">
    <location>
        <begin position="115"/>
        <end position="131"/>
    </location>
</feature>
<comment type="similarity">
    <text evidence="7">Belongs to the MsrQ family.</text>
</comment>
<dbReference type="GO" id="GO:0010181">
    <property type="term" value="F:FMN binding"/>
    <property type="evidence" value="ECO:0007669"/>
    <property type="project" value="UniProtKB-UniRule"/>
</dbReference>
<dbReference type="PANTHER" id="PTHR36964">
    <property type="entry name" value="PROTEIN-METHIONINE-SULFOXIDE REDUCTASE HEME-BINDING SUBUNIT MSRQ"/>
    <property type="match status" value="1"/>
</dbReference>
<dbReference type="Pfam" id="PF01794">
    <property type="entry name" value="Ferric_reduct"/>
    <property type="match status" value="1"/>
</dbReference>